<accession>A0ABS4ERY0</accession>
<reference evidence="1 2" key="1">
    <citation type="submission" date="2021-03" db="EMBL/GenBank/DDBJ databases">
        <title>Genomic Encyclopedia of Type Strains, Phase IV (KMG-IV): sequencing the most valuable type-strain genomes for metagenomic binning, comparative biology and taxonomic classification.</title>
        <authorList>
            <person name="Goeker M."/>
        </authorList>
    </citation>
    <scope>NUCLEOTIDE SEQUENCE [LARGE SCALE GENOMIC DNA]</scope>
    <source>
        <strain evidence="1 2">DSM 26427</strain>
    </source>
</reference>
<proteinExistence type="predicted"/>
<gene>
    <name evidence="1" type="ORF">J2Z75_004234</name>
</gene>
<protein>
    <submittedName>
        <fullName evidence="1">Uncharacterized protein</fullName>
    </submittedName>
</protein>
<sequence>MQHDCNPRIFNRNLDGNEQGLEVHFPELNFEEKDLSEMGLAYARISVFDHWLSAVEAKSSPLMSYSIALAAGKLDDYLAGEHKLLDPYRMLGHHGSICSYPRPFRKFDTVDVKREKILMDSLREKHLMDVYFMDFGIRVMGGYDRTDLLIAESPSELELLLSHVSQFGLFILPN</sequence>
<dbReference type="EMBL" id="JAGGJV010000008">
    <property type="protein sequence ID" value="MBP1860713.1"/>
    <property type="molecule type" value="Genomic_DNA"/>
</dbReference>
<dbReference type="Proteomes" id="UP000823786">
    <property type="component" value="Unassembled WGS sequence"/>
</dbReference>
<name>A0ABS4ERY0_9HYPH</name>
<organism evidence="1 2">
    <name type="scientific">Rhizobium herbae</name>
    <dbReference type="NCBI Taxonomy" id="508661"/>
    <lineage>
        <taxon>Bacteria</taxon>
        <taxon>Pseudomonadati</taxon>
        <taxon>Pseudomonadota</taxon>
        <taxon>Alphaproteobacteria</taxon>
        <taxon>Hyphomicrobiales</taxon>
        <taxon>Rhizobiaceae</taxon>
        <taxon>Rhizobium/Agrobacterium group</taxon>
        <taxon>Rhizobium</taxon>
    </lineage>
</organism>
<keyword evidence="2" id="KW-1185">Reference proteome</keyword>
<comment type="caution">
    <text evidence="1">The sequence shown here is derived from an EMBL/GenBank/DDBJ whole genome shotgun (WGS) entry which is preliminary data.</text>
</comment>
<dbReference type="RefSeq" id="WP_209854718.1">
    <property type="nucleotide sequence ID" value="NZ_JAGGJV010000008.1"/>
</dbReference>
<evidence type="ECO:0000313" key="1">
    <source>
        <dbReference type="EMBL" id="MBP1860713.1"/>
    </source>
</evidence>
<evidence type="ECO:0000313" key="2">
    <source>
        <dbReference type="Proteomes" id="UP000823786"/>
    </source>
</evidence>